<evidence type="ECO:0000256" key="4">
    <source>
        <dbReference type="ARBA" id="ARBA00022692"/>
    </source>
</evidence>
<keyword evidence="5 8" id="KW-1133">Transmembrane helix</keyword>
<dbReference type="InterPro" id="IPR044880">
    <property type="entry name" value="NCX_ion-bd_dom_sf"/>
</dbReference>
<feature type="transmembrane region" description="Helical" evidence="8">
    <location>
        <begin position="349"/>
        <end position="369"/>
    </location>
</feature>
<dbReference type="GO" id="GO:0008273">
    <property type="term" value="F:calcium, potassium:sodium antiporter activity"/>
    <property type="evidence" value="ECO:0007669"/>
    <property type="project" value="TreeGrafter"/>
</dbReference>
<dbReference type="InterPro" id="IPR004481">
    <property type="entry name" value="K/Na/Ca-exchanger"/>
</dbReference>
<keyword evidence="3" id="KW-0050">Antiport</keyword>
<dbReference type="PANTHER" id="PTHR10846">
    <property type="entry name" value="SODIUM/POTASSIUM/CALCIUM EXCHANGER"/>
    <property type="match status" value="1"/>
</dbReference>
<dbReference type="GO" id="GO:0006874">
    <property type="term" value="P:intracellular calcium ion homeostasis"/>
    <property type="evidence" value="ECO:0007669"/>
    <property type="project" value="TreeGrafter"/>
</dbReference>
<feature type="transmembrane region" description="Helical" evidence="8">
    <location>
        <begin position="57"/>
        <end position="78"/>
    </location>
</feature>
<dbReference type="AlphaFoldDB" id="A0A0D2ADC8"/>
<dbReference type="STRING" id="215243.A0A0D2ADC8"/>
<evidence type="ECO:0000256" key="7">
    <source>
        <dbReference type="SAM" id="MobiDB-lite"/>
    </source>
</evidence>
<feature type="domain" description="Sodium/calcium exchanger membrane region" evidence="9">
    <location>
        <begin position="25"/>
        <end position="158"/>
    </location>
</feature>
<evidence type="ECO:0000256" key="6">
    <source>
        <dbReference type="ARBA" id="ARBA00023136"/>
    </source>
</evidence>
<feature type="transmembrane region" description="Helical" evidence="8">
    <location>
        <begin position="20"/>
        <end position="37"/>
    </location>
</feature>
<comment type="subcellular location">
    <subcellularLocation>
        <location evidence="1">Membrane</location>
        <topology evidence="1">Multi-pass membrane protein</topology>
    </subcellularLocation>
</comment>
<feature type="domain" description="Sodium/calcium exchanger membrane region" evidence="9">
    <location>
        <begin position="226"/>
        <end position="364"/>
    </location>
</feature>
<dbReference type="GO" id="GO:0005262">
    <property type="term" value="F:calcium channel activity"/>
    <property type="evidence" value="ECO:0007669"/>
    <property type="project" value="TreeGrafter"/>
</dbReference>
<feature type="transmembrane region" description="Helical" evidence="8">
    <location>
        <begin position="144"/>
        <end position="165"/>
    </location>
</feature>
<dbReference type="Proteomes" id="UP000053342">
    <property type="component" value="Unassembled WGS sequence"/>
</dbReference>
<keyword evidence="6 8" id="KW-0472">Membrane</keyword>
<dbReference type="HOGENOM" id="CLU_007948_1_0_1"/>
<dbReference type="VEuPathDB" id="FungiDB:PV06_09201"/>
<evidence type="ECO:0000313" key="11">
    <source>
        <dbReference type="Proteomes" id="UP000053342"/>
    </source>
</evidence>
<evidence type="ECO:0000256" key="5">
    <source>
        <dbReference type="ARBA" id="ARBA00022989"/>
    </source>
</evidence>
<feature type="transmembrane region" description="Helical" evidence="8">
    <location>
        <begin position="85"/>
        <end position="108"/>
    </location>
</feature>
<evidence type="ECO:0000256" key="2">
    <source>
        <dbReference type="ARBA" id="ARBA00005364"/>
    </source>
</evidence>
<dbReference type="EMBL" id="KN847341">
    <property type="protein sequence ID" value="KIW38216.1"/>
    <property type="molecule type" value="Genomic_DNA"/>
</dbReference>
<name>A0A0D2ADC8_9EURO</name>
<evidence type="ECO:0000256" key="8">
    <source>
        <dbReference type="SAM" id="Phobius"/>
    </source>
</evidence>
<dbReference type="GO" id="GO:0005886">
    <property type="term" value="C:plasma membrane"/>
    <property type="evidence" value="ECO:0007669"/>
    <property type="project" value="TreeGrafter"/>
</dbReference>
<keyword evidence="11" id="KW-1185">Reference proteome</keyword>
<keyword evidence="4 8" id="KW-0812">Transmembrane</keyword>
<feature type="transmembrane region" description="Helical" evidence="8">
    <location>
        <begin position="120"/>
        <end position="137"/>
    </location>
</feature>
<feature type="transmembrane region" description="Helical" evidence="8">
    <location>
        <begin position="290"/>
        <end position="312"/>
    </location>
</feature>
<accession>A0A0D2ADC8</accession>
<dbReference type="RefSeq" id="XP_016258432.1">
    <property type="nucleotide sequence ID" value="XM_016410625.1"/>
</dbReference>
<evidence type="ECO:0000256" key="3">
    <source>
        <dbReference type="ARBA" id="ARBA00022449"/>
    </source>
</evidence>
<proteinExistence type="inferred from homology"/>
<feature type="transmembrane region" description="Helical" evidence="8">
    <location>
        <begin position="223"/>
        <end position="244"/>
    </location>
</feature>
<organism evidence="10 11">
    <name type="scientific">Exophiala oligosperma</name>
    <dbReference type="NCBI Taxonomy" id="215243"/>
    <lineage>
        <taxon>Eukaryota</taxon>
        <taxon>Fungi</taxon>
        <taxon>Dikarya</taxon>
        <taxon>Ascomycota</taxon>
        <taxon>Pezizomycotina</taxon>
        <taxon>Eurotiomycetes</taxon>
        <taxon>Chaetothyriomycetidae</taxon>
        <taxon>Chaetothyriales</taxon>
        <taxon>Herpotrichiellaceae</taxon>
        <taxon>Exophiala</taxon>
    </lineage>
</organism>
<dbReference type="GeneID" id="27361275"/>
<dbReference type="InterPro" id="IPR004837">
    <property type="entry name" value="NaCa_Exmemb"/>
</dbReference>
<evidence type="ECO:0000256" key="1">
    <source>
        <dbReference type="ARBA" id="ARBA00004141"/>
    </source>
</evidence>
<comment type="similarity">
    <text evidence="2">Belongs to the Ca(2+):cation antiporter (CaCA) (TC 2.A.19) family. SLC24A subfamily.</text>
</comment>
<dbReference type="OrthoDB" id="2127281at2759"/>
<dbReference type="Gene3D" id="1.20.1420.30">
    <property type="entry name" value="NCX, central ion-binding region"/>
    <property type="match status" value="2"/>
</dbReference>
<reference evidence="10 11" key="1">
    <citation type="submission" date="2015-01" db="EMBL/GenBank/DDBJ databases">
        <title>The Genome Sequence of Exophiala oligosperma CBS72588.</title>
        <authorList>
            <consortium name="The Broad Institute Genomics Platform"/>
            <person name="Cuomo C."/>
            <person name="de Hoog S."/>
            <person name="Gorbushina A."/>
            <person name="Stielow B."/>
            <person name="Teixiera M."/>
            <person name="Abouelleil A."/>
            <person name="Chapman S.B."/>
            <person name="Priest M."/>
            <person name="Young S.K."/>
            <person name="Wortman J."/>
            <person name="Nusbaum C."/>
            <person name="Birren B."/>
        </authorList>
    </citation>
    <scope>NUCLEOTIDE SEQUENCE [LARGE SCALE GENOMIC DNA]</scope>
    <source>
        <strain evidence="10 11">CBS 72588</strain>
    </source>
</reference>
<dbReference type="PANTHER" id="PTHR10846:SF8">
    <property type="entry name" value="INNER MEMBRANE PROTEIN YRBG"/>
    <property type="match status" value="1"/>
</dbReference>
<feature type="region of interest" description="Disordered" evidence="7">
    <location>
        <begin position="173"/>
        <end position="216"/>
    </location>
</feature>
<feature type="transmembrane region" description="Helical" evidence="8">
    <location>
        <begin position="324"/>
        <end position="343"/>
    </location>
</feature>
<evidence type="ECO:0000313" key="10">
    <source>
        <dbReference type="EMBL" id="KIW38216.1"/>
    </source>
</evidence>
<keyword evidence="3" id="KW-0813">Transport</keyword>
<feature type="transmembrane region" description="Helical" evidence="8">
    <location>
        <begin position="251"/>
        <end position="270"/>
    </location>
</feature>
<dbReference type="Pfam" id="PF01699">
    <property type="entry name" value="Na_Ca_ex"/>
    <property type="match status" value="2"/>
</dbReference>
<sequence>MRAKAQKSVYYENMSWDSICFNASAFAAGLFLLQFGADRFIDSTAIVACRLRVSQTLVALLTAGAEWEELAVIVASILQNRSSLALGNVIGSSISNILGAFSLGLLFHPGYTTFDRSAKIYAALLFLVTTIFTVVALTKSLGRIAGGIFIAAFAVYLVSIGYGIYRGMLGAPEDSDNDDSDDRQSSDCNNEETQHDHPPAEISPLLPKKASGEHPTHSQERGLFYHIVQLILGFIALSMSGYILSHSAASIADAFDLSGTILGITVLSFATTLPEKFVAVISGARGHSGIVVASTAGSNIFLLTLCLGITFVAGNQRELAGSMVPFELLVTWASSALFCPIVFLGSKRWVGGVLLVLYIAFIVLEFTVYRR</sequence>
<protein>
    <recommendedName>
        <fullName evidence="9">Sodium/calcium exchanger membrane region domain-containing protein</fullName>
    </recommendedName>
</protein>
<gene>
    <name evidence="10" type="ORF">PV06_09201</name>
</gene>
<evidence type="ECO:0000259" key="9">
    <source>
        <dbReference type="Pfam" id="PF01699"/>
    </source>
</evidence>